<protein>
    <recommendedName>
        <fullName evidence="8">Thymosin beta</fullName>
    </recommendedName>
</protein>
<dbReference type="Gene3D" id="1.20.5.520">
    <property type="entry name" value="Single helix bin"/>
    <property type="match status" value="1"/>
</dbReference>
<organism evidence="6 7">
    <name type="scientific">Leptobrachium leishanense</name>
    <name type="common">Leishan spiny toad</name>
    <dbReference type="NCBI Taxonomy" id="445787"/>
    <lineage>
        <taxon>Eukaryota</taxon>
        <taxon>Metazoa</taxon>
        <taxon>Chordata</taxon>
        <taxon>Craniata</taxon>
        <taxon>Vertebrata</taxon>
        <taxon>Euteleostomi</taxon>
        <taxon>Amphibia</taxon>
        <taxon>Batrachia</taxon>
        <taxon>Anura</taxon>
        <taxon>Pelobatoidea</taxon>
        <taxon>Megophryidae</taxon>
        <taxon>Leptobrachium</taxon>
    </lineage>
</organism>
<evidence type="ECO:0000256" key="1">
    <source>
        <dbReference type="ARBA" id="ARBA00004245"/>
    </source>
</evidence>
<dbReference type="AlphaFoldDB" id="A0A8C5PX73"/>
<dbReference type="Pfam" id="PF01290">
    <property type="entry name" value="Thymosin"/>
    <property type="match status" value="1"/>
</dbReference>
<keyword evidence="3" id="KW-0963">Cytoplasm</keyword>
<evidence type="ECO:0008006" key="8">
    <source>
        <dbReference type="Google" id="ProtNLM"/>
    </source>
</evidence>
<evidence type="ECO:0000256" key="3">
    <source>
        <dbReference type="ARBA" id="ARBA00022490"/>
    </source>
</evidence>
<comment type="subcellular location">
    <subcellularLocation>
        <location evidence="1">Cytoplasm</location>
        <location evidence="1">Cytoskeleton</location>
    </subcellularLocation>
</comment>
<proteinExistence type="inferred from homology"/>
<sequence length="44" mass="5137">MSDKPDMTEVQQFDQKKLRKTNTQEKNTLPSKESEIEPIKMARG</sequence>
<evidence type="ECO:0000313" key="7">
    <source>
        <dbReference type="Proteomes" id="UP000694569"/>
    </source>
</evidence>
<dbReference type="PANTHER" id="PTHR12021">
    <property type="entry name" value="THYMOSIN BETA"/>
    <property type="match status" value="1"/>
</dbReference>
<dbReference type="SMART" id="SM00152">
    <property type="entry name" value="THY"/>
    <property type="match status" value="1"/>
</dbReference>
<dbReference type="PANTHER" id="PTHR12021:SF26">
    <property type="entry name" value="THYMOSIN BETA"/>
    <property type="match status" value="1"/>
</dbReference>
<name>A0A8C5PX73_9ANUR</name>
<evidence type="ECO:0000256" key="4">
    <source>
        <dbReference type="ARBA" id="ARBA00023212"/>
    </source>
</evidence>
<dbReference type="FunFam" id="1.20.5.520:FF:000001">
    <property type="entry name" value="Thymosin beta"/>
    <property type="match status" value="1"/>
</dbReference>
<dbReference type="GO" id="GO:0003785">
    <property type="term" value="F:actin monomer binding"/>
    <property type="evidence" value="ECO:0007669"/>
    <property type="project" value="InterPro"/>
</dbReference>
<dbReference type="InterPro" id="IPR038386">
    <property type="entry name" value="Beta-thymosin_sf"/>
</dbReference>
<keyword evidence="4" id="KW-0206">Cytoskeleton</keyword>
<evidence type="ECO:0000313" key="6">
    <source>
        <dbReference type="Ensembl" id="ENSLLEP00000028576.1"/>
    </source>
</evidence>
<evidence type="ECO:0000256" key="5">
    <source>
        <dbReference type="SAM" id="MobiDB-lite"/>
    </source>
</evidence>
<dbReference type="Proteomes" id="UP000694569">
    <property type="component" value="Unplaced"/>
</dbReference>
<dbReference type="GO" id="GO:0030334">
    <property type="term" value="P:regulation of cell migration"/>
    <property type="evidence" value="ECO:0007669"/>
    <property type="project" value="TreeGrafter"/>
</dbReference>
<keyword evidence="7" id="KW-1185">Reference proteome</keyword>
<feature type="compositionally biased region" description="Basic and acidic residues" evidence="5">
    <location>
        <begin position="32"/>
        <end position="44"/>
    </location>
</feature>
<reference evidence="6" key="2">
    <citation type="submission" date="2025-09" db="UniProtKB">
        <authorList>
            <consortium name="Ensembl"/>
        </authorList>
    </citation>
    <scope>IDENTIFICATION</scope>
</reference>
<dbReference type="Ensembl" id="ENSLLET00000029687.1">
    <property type="protein sequence ID" value="ENSLLEP00000028576.1"/>
    <property type="gene ID" value="ENSLLEG00000018143.1"/>
</dbReference>
<reference evidence="6" key="1">
    <citation type="submission" date="2025-08" db="UniProtKB">
        <authorList>
            <consortium name="Ensembl"/>
        </authorList>
    </citation>
    <scope>IDENTIFICATION</scope>
</reference>
<dbReference type="PROSITE" id="PS00500">
    <property type="entry name" value="THYMOSIN_B4"/>
    <property type="match status" value="1"/>
</dbReference>
<dbReference type="InterPro" id="IPR001152">
    <property type="entry name" value="Beta-thymosin"/>
</dbReference>
<dbReference type="GO" id="GO:0005737">
    <property type="term" value="C:cytoplasm"/>
    <property type="evidence" value="ECO:0007669"/>
    <property type="project" value="TreeGrafter"/>
</dbReference>
<feature type="region of interest" description="Disordered" evidence="5">
    <location>
        <begin position="1"/>
        <end position="44"/>
    </location>
</feature>
<comment type="similarity">
    <text evidence="2">Belongs to the thymosin beta family.</text>
</comment>
<dbReference type="GO" id="GO:0005856">
    <property type="term" value="C:cytoskeleton"/>
    <property type="evidence" value="ECO:0007669"/>
    <property type="project" value="UniProtKB-SubCell"/>
</dbReference>
<dbReference type="GO" id="GO:0007015">
    <property type="term" value="P:actin filament organization"/>
    <property type="evidence" value="ECO:0007669"/>
    <property type="project" value="InterPro"/>
</dbReference>
<dbReference type="OrthoDB" id="2151618at2759"/>
<evidence type="ECO:0000256" key="2">
    <source>
        <dbReference type="ARBA" id="ARBA00009511"/>
    </source>
</evidence>
<accession>A0A8C5PX73</accession>